<gene>
    <name evidence="1" type="primary">ORF71037</name>
</gene>
<dbReference type="AlphaFoldDB" id="A0A0B6ZMA4"/>
<reference evidence="1" key="1">
    <citation type="submission" date="2014-12" db="EMBL/GenBank/DDBJ databases">
        <title>Insight into the proteome of Arion vulgaris.</title>
        <authorList>
            <person name="Aradska J."/>
            <person name="Bulat T."/>
            <person name="Smidak R."/>
            <person name="Sarate P."/>
            <person name="Gangsoo J."/>
            <person name="Sialana F."/>
            <person name="Bilban M."/>
            <person name="Lubec G."/>
        </authorList>
    </citation>
    <scope>NUCLEOTIDE SEQUENCE</scope>
    <source>
        <tissue evidence="1">Skin</tissue>
    </source>
</reference>
<sequence length="66" mass="7735">MFVQTTSDFLFSGVAEISLLCDRQQFPQRHNIQNLQILKQEVLGHLLYQRKMYGFMVGMSVKGIYH</sequence>
<dbReference type="EMBL" id="HACG01022783">
    <property type="protein sequence ID" value="CEK69648.1"/>
    <property type="molecule type" value="Transcribed_RNA"/>
</dbReference>
<name>A0A0B6ZMA4_9EUPU</name>
<accession>A0A0B6ZMA4</accession>
<proteinExistence type="predicted"/>
<organism evidence="1">
    <name type="scientific">Arion vulgaris</name>
    <dbReference type="NCBI Taxonomy" id="1028688"/>
    <lineage>
        <taxon>Eukaryota</taxon>
        <taxon>Metazoa</taxon>
        <taxon>Spiralia</taxon>
        <taxon>Lophotrochozoa</taxon>
        <taxon>Mollusca</taxon>
        <taxon>Gastropoda</taxon>
        <taxon>Heterobranchia</taxon>
        <taxon>Euthyneura</taxon>
        <taxon>Panpulmonata</taxon>
        <taxon>Eupulmonata</taxon>
        <taxon>Stylommatophora</taxon>
        <taxon>Helicina</taxon>
        <taxon>Arionoidea</taxon>
        <taxon>Arionidae</taxon>
        <taxon>Arion</taxon>
    </lineage>
</organism>
<evidence type="ECO:0000313" key="1">
    <source>
        <dbReference type="EMBL" id="CEK69648.1"/>
    </source>
</evidence>
<protein>
    <submittedName>
        <fullName evidence="1">Uncharacterized protein</fullName>
    </submittedName>
</protein>